<dbReference type="Pfam" id="PF04970">
    <property type="entry name" value="LRAT"/>
    <property type="match status" value="1"/>
</dbReference>
<feature type="domain" description="LRAT" evidence="2">
    <location>
        <begin position="64"/>
        <end position="174"/>
    </location>
</feature>
<dbReference type="SUPFAM" id="SSF54001">
    <property type="entry name" value="Cysteine proteinases"/>
    <property type="match status" value="1"/>
</dbReference>
<keyword evidence="4" id="KW-1185">Reference proteome</keyword>
<dbReference type="PROSITE" id="PS51934">
    <property type="entry name" value="LRAT"/>
    <property type="match status" value="1"/>
</dbReference>
<dbReference type="InterPro" id="IPR007053">
    <property type="entry name" value="LRAT_dom"/>
</dbReference>
<protein>
    <recommendedName>
        <fullName evidence="2">LRAT domain-containing protein</fullName>
    </recommendedName>
</protein>
<dbReference type="InterPro" id="IPR038765">
    <property type="entry name" value="Papain-like_cys_pep_sf"/>
</dbReference>
<name>A0A1V4JH08_PATFA</name>
<organism evidence="3 4">
    <name type="scientific">Patagioenas fasciata monilis</name>
    <dbReference type="NCBI Taxonomy" id="372326"/>
    <lineage>
        <taxon>Eukaryota</taxon>
        <taxon>Metazoa</taxon>
        <taxon>Chordata</taxon>
        <taxon>Craniata</taxon>
        <taxon>Vertebrata</taxon>
        <taxon>Euteleostomi</taxon>
        <taxon>Archelosauria</taxon>
        <taxon>Archosauria</taxon>
        <taxon>Dinosauria</taxon>
        <taxon>Saurischia</taxon>
        <taxon>Theropoda</taxon>
        <taxon>Coelurosauria</taxon>
        <taxon>Aves</taxon>
        <taxon>Neognathae</taxon>
        <taxon>Neoaves</taxon>
        <taxon>Columbimorphae</taxon>
        <taxon>Columbiformes</taxon>
        <taxon>Columbidae</taxon>
        <taxon>Patagioenas</taxon>
    </lineage>
</organism>
<gene>
    <name evidence="3" type="ORF">AV530_004174</name>
</gene>
<dbReference type="EMBL" id="LSYS01007471">
    <property type="protein sequence ID" value="OPJ71456.1"/>
    <property type="molecule type" value="Genomic_DNA"/>
</dbReference>
<dbReference type="OrthoDB" id="9394168at2759"/>
<sequence length="207" mass="22597">MDRACPGTARSRWEGRVSGNTREYVALKFLFTKSIPGHGDIFEEVSESELQPGDILLFPMDRSNDIISRILFKHAAIYCGDGEVIHFQGAGTPNSSALISSQTTPGLISKQGYTALKNDRGNCQIYRKKGGVDLRAFRSKLKKAMNSEAEYSLYKNNCIHFALSLLGLEKFYSQLVQIQDEGGSSRSGGAANRCPPSRAGQGSSHTA</sequence>
<dbReference type="Gene3D" id="3.90.1720.10">
    <property type="entry name" value="endopeptidase domain like (from Nostoc punctiforme)"/>
    <property type="match status" value="1"/>
</dbReference>
<comment type="caution">
    <text evidence="3">The sequence shown here is derived from an EMBL/GenBank/DDBJ whole genome shotgun (WGS) entry which is preliminary data.</text>
</comment>
<evidence type="ECO:0000313" key="3">
    <source>
        <dbReference type="EMBL" id="OPJ71456.1"/>
    </source>
</evidence>
<evidence type="ECO:0000259" key="2">
    <source>
        <dbReference type="PROSITE" id="PS51934"/>
    </source>
</evidence>
<proteinExistence type="predicted"/>
<evidence type="ECO:0000313" key="4">
    <source>
        <dbReference type="Proteomes" id="UP000190648"/>
    </source>
</evidence>
<evidence type="ECO:0000256" key="1">
    <source>
        <dbReference type="SAM" id="MobiDB-lite"/>
    </source>
</evidence>
<reference evidence="3 4" key="1">
    <citation type="submission" date="2016-02" db="EMBL/GenBank/DDBJ databases">
        <title>Band-tailed pigeon sequencing and assembly.</title>
        <authorList>
            <person name="Soares A.E."/>
            <person name="Novak B.J."/>
            <person name="Rice E.S."/>
            <person name="O'Connell B."/>
            <person name="Chang D."/>
            <person name="Weber S."/>
            <person name="Shapiro B."/>
        </authorList>
    </citation>
    <scope>NUCLEOTIDE SEQUENCE [LARGE SCALE GENOMIC DNA]</scope>
    <source>
        <strain evidence="3">BTP2013</strain>
        <tissue evidence="3">Blood</tissue>
    </source>
</reference>
<dbReference type="Proteomes" id="UP000190648">
    <property type="component" value="Unassembled WGS sequence"/>
</dbReference>
<feature type="region of interest" description="Disordered" evidence="1">
    <location>
        <begin position="182"/>
        <end position="207"/>
    </location>
</feature>
<dbReference type="AlphaFoldDB" id="A0A1V4JH08"/>
<accession>A0A1V4JH08</accession>